<dbReference type="STRING" id="1111738.GCA_000427905_01938"/>
<keyword evidence="1" id="KW-0808">Transferase</keyword>
<evidence type="ECO:0000313" key="3">
    <source>
        <dbReference type="EMBL" id="PZM92526.1"/>
    </source>
</evidence>
<dbReference type="GO" id="GO:0016779">
    <property type="term" value="F:nucleotidyltransferase activity"/>
    <property type="evidence" value="ECO:0007669"/>
    <property type="project" value="TreeGrafter"/>
</dbReference>
<dbReference type="InterPro" id="IPR029044">
    <property type="entry name" value="Nucleotide-diphossugar_trans"/>
</dbReference>
<evidence type="ECO:0000256" key="1">
    <source>
        <dbReference type="ARBA" id="ARBA00022679"/>
    </source>
</evidence>
<dbReference type="SUPFAM" id="SSF53448">
    <property type="entry name" value="Nucleotide-diphospho-sugar transferases"/>
    <property type="match status" value="1"/>
</dbReference>
<accession>A0A2W4LA31</accession>
<dbReference type="InterPro" id="IPR025877">
    <property type="entry name" value="MobA-like_NTP_Trfase"/>
</dbReference>
<feature type="domain" description="MobA-like NTP transferase" evidence="2">
    <location>
        <begin position="8"/>
        <end position="159"/>
    </location>
</feature>
<dbReference type="Gene3D" id="3.90.550.10">
    <property type="entry name" value="Spore Coat Polysaccharide Biosynthesis Protein SpsA, Chain A"/>
    <property type="match status" value="1"/>
</dbReference>
<dbReference type="PANTHER" id="PTHR19136">
    <property type="entry name" value="MOLYBDENUM COFACTOR GUANYLYLTRANSFERASE"/>
    <property type="match status" value="1"/>
</dbReference>
<organism evidence="3">
    <name type="scientific">Thermocrispum agreste</name>
    <dbReference type="NCBI Taxonomy" id="37925"/>
    <lineage>
        <taxon>Bacteria</taxon>
        <taxon>Bacillati</taxon>
        <taxon>Actinomycetota</taxon>
        <taxon>Actinomycetes</taxon>
        <taxon>Pseudonocardiales</taxon>
        <taxon>Pseudonocardiaceae</taxon>
        <taxon>Thermocrispum</taxon>
    </lineage>
</organism>
<dbReference type="PANTHER" id="PTHR19136:SF81">
    <property type="entry name" value="MOLYBDENUM COFACTOR GUANYLYLTRANSFERASE"/>
    <property type="match status" value="1"/>
</dbReference>
<proteinExistence type="predicted"/>
<sequence length="191" mass="19650">MADRPLHAVILAGGAARRMSGTDKLMLQVGGRTLLEHVVASVRAAAEIVVVGPQRPAVPDVRWTSEEPAGGGPVAGLAAGLAALPRPAGAHVAVLAADLPGLRADTIERLRAALDANEHADGAVLVDESGRRQWLTGVWHGSALLAAVPGDPAGRSVRATLGPLRVVDVAARAGEAADVDTPDDLIRLRRR</sequence>
<dbReference type="Pfam" id="PF12804">
    <property type="entry name" value="NTP_transf_3"/>
    <property type="match status" value="1"/>
</dbReference>
<comment type="caution">
    <text evidence="3">The sequence shown here is derived from an EMBL/GenBank/DDBJ whole genome shotgun (WGS) entry which is preliminary data.</text>
</comment>
<name>A0A2W4LA31_9PSEU</name>
<dbReference type="EMBL" id="QGUI01000698">
    <property type="protein sequence ID" value="PZM92526.1"/>
    <property type="molecule type" value="Genomic_DNA"/>
</dbReference>
<dbReference type="AlphaFoldDB" id="A0A2W4LA31"/>
<gene>
    <name evidence="3" type="ORF">DIU77_15885</name>
</gene>
<evidence type="ECO:0000259" key="2">
    <source>
        <dbReference type="Pfam" id="PF12804"/>
    </source>
</evidence>
<protein>
    <submittedName>
        <fullName evidence="3">Molybdopterin-guanine dinucleotide biosynthesis protein MobA</fullName>
    </submittedName>
</protein>
<reference evidence="3" key="1">
    <citation type="submission" date="2018-05" db="EMBL/GenBank/DDBJ databases">
        <authorList>
            <person name="Lanie J.A."/>
            <person name="Ng W.-L."/>
            <person name="Kazmierczak K.M."/>
            <person name="Andrzejewski T.M."/>
            <person name="Davidsen T.M."/>
            <person name="Wayne K.J."/>
            <person name="Tettelin H."/>
            <person name="Glass J.I."/>
            <person name="Rusch D."/>
            <person name="Podicherti R."/>
            <person name="Tsui H.-C.T."/>
            <person name="Winkler M.E."/>
        </authorList>
    </citation>
    <scope>NUCLEOTIDE SEQUENCE</scope>
    <source>
        <strain evidence="3">ZC4RG45</strain>
    </source>
</reference>